<feature type="transmembrane region" description="Helical" evidence="1">
    <location>
        <begin position="289"/>
        <end position="311"/>
    </location>
</feature>
<feature type="transmembrane region" description="Helical" evidence="1">
    <location>
        <begin position="695"/>
        <end position="715"/>
    </location>
</feature>
<accession>A0AAU8JZQ4</accession>
<feature type="transmembrane region" description="Helical" evidence="1">
    <location>
        <begin position="26"/>
        <end position="52"/>
    </location>
</feature>
<feature type="transmembrane region" description="Helical" evidence="1">
    <location>
        <begin position="652"/>
        <end position="675"/>
    </location>
</feature>
<evidence type="ECO:0000256" key="1">
    <source>
        <dbReference type="SAM" id="Phobius"/>
    </source>
</evidence>
<dbReference type="KEGG" id="kcm:ABWK59_18275"/>
<keyword evidence="1" id="KW-0472">Membrane</keyword>
<organism evidence="2">
    <name type="scientific">Kitasatospora camelliae</name>
    <dbReference type="NCBI Taxonomy" id="3156397"/>
    <lineage>
        <taxon>Bacteria</taxon>
        <taxon>Bacillati</taxon>
        <taxon>Actinomycetota</taxon>
        <taxon>Actinomycetes</taxon>
        <taxon>Kitasatosporales</taxon>
        <taxon>Streptomycetaceae</taxon>
        <taxon>Kitasatospora</taxon>
    </lineage>
</organism>
<keyword evidence="1" id="KW-1133">Transmembrane helix</keyword>
<dbReference type="RefSeq" id="WP_354641656.1">
    <property type="nucleotide sequence ID" value="NZ_CP159872.1"/>
</dbReference>
<protein>
    <submittedName>
        <fullName evidence="2">ABC transporter permease</fullName>
    </submittedName>
</protein>
<dbReference type="AlphaFoldDB" id="A0AAU8JZQ4"/>
<evidence type="ECO:0000313" key="2">
    <source>
        <dbReference type="EMBL" id="XCM80721.1"/>
    </source>
</evidence>
<gene>
    <name evidence="2" type="ORF">ABWK59_18275</name>
</gene>
<proteinExistence type="predicted"/>
<feature type="transmembrane region" description="Helical" evidence="1">
    <location>
        <begin position="607"/>
        <end position="631"/>
    </location>
</feature>
<dbReference type="EMBL" id="CP159872">
    <property type="protein sequence ID" value="XCM80721.1"/>
    <property type="molecule type" value="Genomic_DNA"/>
</dbReference>
<feature type="transmembrane region" description="Helical" evidence="1">
    <location>
        <begin position="197"/>
        <end position="221"/>
    </location>
</feature>
<name>A0AAU8JZQ4_9ACTN</name>
<sequence>MRRLHLTAQLLRVGWAAGRGARENRLRFFALLAATGLLATALTAVVAAAAVYDGRAVRSAERSPVTLDARPDERPVALWGYTYDTIDDLQYSVVFIAPLVDGAPLPPGVDHWPGPGEALLSPALAEAGANAGIGDRFGRTVGTIGTEGLESPQERLAYVRPVDSRLDDARLFQIVGFGTEGLGGFGEHTLIGPLWVLQTALVCLLVLPALVLTTIAARLGATGRDRRTALLDALGSGWSARALINLGEAALPVLLGTAAGLLPWLLGLSTDLRIPLTGYQLPQPDLRAVTWQAVGAGLLAALTVLCAVVLLHRAGTAGRRSRRTAPRAEADRLPRLRAMICPVALLVATRGPELLAARSPFWFVIVYAVGVVATLATLPAVIALGTARAGAALARLGFRAGRSSALVAGRWMAERPGVTARLVAGVVIGIGLMGQVQVHSSRISEPMIAAQRTVDRIGGSVVTVKAPGDARRTADFAAALPSGIGILALTEPDDEGRPILRAPCETLTQVGIGCTGETVLTRAQSDPRLAELADWGSPDGHLTVVAGPLDQQAALAVQQLVLVSDSRAELPLPAIKSAAYQHLSLSPNVGTLGYTWLIGATERAQTVYWAILFGIVALTTLGLAAAVNNAGEFLRFSRTAAPLTVLSGRRSLYAAIAAWTIGLPLVAATLIGLIANYWLVAPMTVPLIGGKLSDTGVMAMAATSLLLALASWLASAAQATRQAARWTPEAD</sequence>
<keyword evidence="1" id="KW-0812">Transmembrane</keyword>
<feature type="transmembrane region" description="Helical" evidence="1">
    <location>
        <begin position="242"/>
        <end position="266"/>
    </location>
</feature>
<reference evidence="2" key="1">
    <citation type="submission" date="2024-06" db="EMBL/GenBank/DDBJ databases">
        <title>The genome sequences of Kitasatospora sp. strain HUAS MG31.</title>
        <authorList>
            <person name="Mo P."/>
        </authorList>
    </citation>
    <scope>NUCLEOTIDE SEQUENCE</scope>
    <source>
        <strain evidence="2">HUAS MG31</strain>
    </source>
</reference>
<feature type="transmembrane region" description="Helical" evidence="1">
    <location>
        <begin position="361"/>
        <end position="385"/>
    </location>
</feature>